<gene>
    <name evidence="2" type="ORF">EGI31_04795</name>
</gene>
<comment type="caution">
    <text evidence="2">The sequence shown here is derived from an EMBL/GenBank/DDBJ whole genome shotgun (WGS) entry which is preliminary data.</text>
</comment>
<evidence type="ECO:0000313" key="2">
    <source>
        <dbReference type="EMBL" id="MCP9762263.1"/>
    </source>
</evidence>
<proteinExistence type="predicted"/>
<dbReference type="AlphaFoldDB" id="A0AAE3KRM2"/>
<dbReference type="InterPro" id="IPR046070">
    <property type="entry name" value="DUF6029"/>
</dbReference>
<keyword evidence="1" id="KW-0732">Signal</keyword>
<evidence type="ECO:0000256" key="1">
    <source>
        <dbReference type="SAM" id="SignalP"/>
    </source>
</evidence>
<protein>
    <recommendedName>
        <fullName evidence="4">DUF5723 domain-containing protein</fullName>
    </recommendedName>
</protein>
<reference evidence="2 3" key="1">
    <citation type="submission" date="2018-11" db="EMBL/GenBank/DDBJ databases">
        <title>Novel bacteria species description.</title>
        <authorList>
            <person name="Han J.-H."/>
        </authorList>
    </citation>
    <scope>NUCLEOTIDE SEQUENCE [LARGE SCALE GENOMIC DNA]</scope>
    <source>
        <strain evidence="2 3">KCTC23259</strain>
    </source>
</reference>
<organism evidence="2 3">
    <name type="scientific">Lacihabitans soyangensis</name>
    <dbReference type="NCBI Taxonomy" id="869394"/>
    <lineage>
        <taxon>Bacteria</taxon>
        <taxon>Pseudomonadati</taxon>
        <taxon>Bacteroidota</taxon>
        <taxon>Cytophagia</taxon>
        <taxon>Cytophagales</taxon>
        <taxon>Leadbetterellaceae</taxon>
        <taxon>Lacihabitans</taxon>
    </lineage>
</organism>
<evidence type="ECO:0008006" key="4">
    <source>
        <dbReference type="Google" id="ProtNLM"/>
    </source>
</evidence>
<feature type="signal peptide" evidence="1">
    <location>
        <begin position="1"/>
        <end position="16"/>
    </location>
</feature>
<dbReference type="Proteomes" id="UP001204144">
    <property type="component" value="Unassembled WGS sequence"/>
</dbReference>
<accession>A0AAE3KRM2</accession>
<dbReference type="EMBL" id="RJUF01000008">
    <property type="protein sequence ID" value="MCP9762263.1"/>
    <property type="molecule type" value="Genomic_DNA"/>
</dbReference>
<sequence length="504" mass="56955">MKVLFAFLISTQMALATSNPSDSVKTPLRFWGNLRSSHILYNQSLNPFVYYPNVSNQSYADIYLQKNKITAGIRLESYLEPQVGMPDEMKGWGLASKFVKYKHKRVELGLGNHYEQFGTGLIFKTQEQRAIGMDNSLDGFWGNFILGKIIVKSLTGKQRVGFKHANGWVSGLDVELRDQVNNSLFFVGLSNVLKTEKNEVSALAAKELVYATALRTGIQGEKLSVNLEYASKSVEFEEMIGNSNNRGSAIVGIFDWSNSKNALVLHLKRTENMDFRSERGTRLNTAVINFIPNFTKLNTYRLLTLYPYASQVMAEIGGQLDWTYFTENGVELNANFSLYQQPKLLENPMPLYREIGLEYAKDLNENSKLRLLANYAHFNKGIVLGGFPEIVKYQAIVLDITHKINKNLSLNTQAQHLYTRQDKGSWALALVDLRIKSKWSVFVTDEVNYSQNEHYYQVGSNFNLGSKTLGISYGKVREGLFCVGGVCQIIPEYEGLSVNFGINF</sequence>
<keyword evidence="3" id="KW-1185">Reference proteome</keyword>
<dbReference type="RefSeq" id="WP_255036018.1">
    <property type="nucleotide sequence ID" value="NZ_RJUF01000008.1"/>
</dbReference>
<dbReference type="Pfam" id="PF19494">
    <property type="entry name" value="DUF6029"/>
    <property type="match status" value="1"/>
</dbReference>
<name>A0AAE3KRM2_9BACT</name>
<feature type="chain" id="PRO_5041898251" description="DUF5723 domain-containing protein" evidence="1">
    <location>
        <begin position="17"/>
        <end position="504"/>
    </location>
</feature>
<evidence type="ECO:0000313" key="3">
    <source>
        <dbReference type="Proteomes" id="UP001204144"/>
    </source>
</evidence>